<organism evidence="3 4">
    <name type="scientific">Venustampulla echinocandica</name>
    <dbReference type="NCBI Taxonomy" id="2656787"/>
    <lineage>
        <taxon>Eukaryota</taxon>
        <taxon>Fungi</taxon>
        <taxon>Dikarya</taxon>
        <taxon>Ascomycota</taxon>
        <taxon>Pezizomycotina</taxon>
        <taxon>Leotiomycetes</taxon>
        <taxon>Helotiales</taxon>
        <taxon>Pleuroascaceae</taxon>
        <taxon>Venustampulla</taxon>
    </lineage>
</organism>
<evidence type="ECO:0000256" key="1">
    <source>
        <dbReference type="PROSITE-ProRule" id="PRU00023"/>
    </source>
</evidence>
<dbReference type="SUPFAM" id="SSF48403">
    <property type="entry name" value="Ankyrin repeat"/>
    <property type="match status" value="1"/>
</dbReference>
<proteinExistence type="predicted"/>
<dbReference type="PROSITE" id="PS50088">
    <property type="entry name" value="ANK_REPEAT"/>
    <property type="match status" value="1"/>
</dbReference>
<dbReference type="EMBL" id="NPIC01000005">
    <property type="protein sequence ID" value="RDL36101.1"/>
    <property type="molecule type" value="Genomic_DNA"/>
</dbReference>
<keyword evidence="4" id="KW-1185">Reference proteome</keyword>
<dbReference type="InterPro" id="IPR002110">
    <property type="entry name" value="Ankyrin_rpt"/>
</dbReference>
<dbReference type="PANTHER" id="PTHR24133">
    <property type="entry name" value="ANKYRIN DOMAIN-CONTAINING"/>
    <property type="match status" value="1"/>
</dbReference>
<keyword evidence="2" id="KW-0175">Coiled coil</keyword>
<feature type="coiled-coil region" evidence="2">
    <location>
        <begin position="548"/>
        <end position="583"/>
    </location>
</feature>
<dbReference type="Pfam" id="PF12796">
    <property type="entry name" value="Ank_2"/>
    <property type="match status" value="1"/>
</dbReference>
<dbReference type="Gene3D" id="1.25.40.20">
    <property type="entry name" value="Ankyrin repeat-containing domain"/>
    <property type="match status" value="2"/>
</dbReference>
<dbReference type="InterPro" id="IPR036770">
    <property type="entry name" value="Ankyrin_rpt-contain_sf"/>
</dbReference>
<evidence type="ECO:0000313" key="4">
    <source>
        <dbReference type="Proteomes" id="UP000254866"/>
    </source>
</evidence>
<dbReference type="SMART" id="SM00248">
    <property type="entry name" value="ANK"/>
    <property type="match status" value="4"/>
</dbReference>
<accession>A0A370TKP9</accession>
<keyword evidence="1" id="KW-0040">ANK repeat</keyword>
<dbReference type="RefSeq" id="XP_031868757.1">
    <property type="nucleotide sequence ID" value="XM_032015336.1"/>
</dbReference>
<dbReference type="Proteomes" id="UP000254866">
    <property type="component" value="Unassembled WGS sequence"/>
</dbReference>
<dbReference type="InterPro" id="IPR052391">
    <property type="entry name" value="E3_Ligase-Neurotoxin"/>
</dbReference>
<reference evidence="3 4" key="1">
    <citation type="journal article" date="2018" name="IMA Fungus">
        <title>IMA Genome-F 9: Draft genome sequence of Annulohypoxylon stygium, Aspergillus mulundensis, Berkeleyomyces basicola (syn. Thielaviopsis basicola), Ceratocystis smalleyi, two Cercospora beticola strains, Coleophoma cylindrospora, Fusarium fracticaudum, Phialophora cf. hyalina, and Morchella septimelata.</title>
        <authorList>
            <person name="Wingfield B.D."/>
            <person name="Bills G.F."/>
            <person name="Dong Y."/>
            <person name="Huang W."/>
            <person name="Nel W.J."/>
            <person name="Swalarsk-Parry B.S."/>
            <person name="Vaghefi N."/>
            <person name="Wilken P.M."/>
            <person name="An Z."/>
            <person name="de Beer Z.W."/>
            <person name="De Vos L."/>
            <person name="Chen L."/>
            <person name="Duong T.A."/>
            <person name="Gao Y."/>
            <person name="Hammerbacher A."/>
            <person name="Kikkert J.R."/>
            <person name="Li Y."/>
            <person name="Li H."/>
            <person name="Li K."/>
            <person name="Li Q."/>
            <person name="Liu X."/>
            <person name="Ma X."/>
            <person name="Naidoo K."/>
            <person name="Pethybridge S.J."/>
            <person name="Sun J."/>
            <person name="Steenkamp E.T."/>
            <person name="van der Nest M.A."/>
            <person name="van Wyk S."/>
            <person name="Wingfield M.J."/>
            <person name="Xiong C."/>
            <person name="Yue Q."/>
            <person name="Zhang X."/>
        </authorList>
    </citation>
    <scope>NUCLEOTIDE SEQUENCE [LARGE SCALE GENOMIC DNA]</scope>
    <source>
        <strain evidence="3 4">BP 5553</strain>
    </source>
</reference>
<comment type="caution">
    <text evidence="3">The sequence shown here is derived from an EMBL/GenBank/DDBJ whole genome shotgun (WGS) entry which is preliminary data.</text>
</comment>
<dbReference type="STRING" id="2656787.A0A370TKP9"/>
<evidence type="ECO:0000313" key="3">
    <source>
        <dbReference type="EMBL" id="RDL36101.1"/>
    </source>
</evidence>
<name>A0A370TKP9_9HELO</name>
<sequence length="709" mass="81159">MSLQTQFWSLKLSSSFWFSKRVVRRTSPGFKLLWELESGQRRDWDRARQDLLELFETGKASPRDIDPDGQTWLEKLLYMPWYDGNADIQLSLFHMLARMGTQINTPRLLYQSAKWVDEEDRLDLLGDLLHFGFDASEIEAPLFSHLPKPCPPSLSVTGTNSDPFFINWISKNLEVSPGKLDAILSMEKLLKKFNVDDQDNLLGLSTLHLAVSRPQHLGILLESGADVNARDRHGITPLMYATAIGDSKVAIRLLEAGANPDLEDTYCGRNFLHHAVRRSHWDTVLEILSYLRNSPKISKDILCRWLSFGLLLWIEGRQSCNKDLNPIQRLLEWGADPNVIHYDSYGPSSYSLAHRVRHAADMKSLISHGFSKFNHLDIAGADALISLSYDNDGLPDPELLELLLDGGCAVSHENHNGHTSLHVIAQQLRAFRYNESCSRALNCIRVLLNRGADPYIGDHCQCYCSRGQSGCTPSHTMLKETQKSILNCRYDIWAFEYIDILKETRGPETAKNCLMDMLRLLKFQDLDLTHTCCRGSHLDRNYSGRRIEDEEVEEIQDEEKELIEILEQEMRDVEKTLGDDTEDQLLTAVSLLLTSAKLGSKFTFRSFRANSSKERYQVDHWRDQLVDHGSTGPLHDVPETKEVDTIGLDGYIDWVEYQHSKNRKRNKADDEWYKKRLSWVSRLRNMEEAEIASQQAAILDQPKLLITSI</sequence>
<dbReference type="PROSITE" id="PS50297">
    <property type="entry name" value="ANK_REP_REGION"/>
    <property type="match status" value="1"/>
</dbReference>
<dbReference type="AlphaFoldDB" id="A0A370TKP9"/>
<dbReference type="GeneID" id="43599562"/>
<evidence type="ECO:0000256" key="2">
    <source>
        <dbReference type="SAM" id="Coils"/>
    </source>
</evidence>
<gene>
    <name evidence="3" type="ORF">BP5553_06713</name>
</gene>
<protein>
    <submittedName>
        <fullName evidence="3">Uncharacterized protein</fullName>
    </submittedName>
</protein>
<dbReference type="OrthoDB" id="3200163at2759"/>
<dbReference type="PANTHER" id="PTHR24133:SF40">
    <property type="entry name" value="ANKYRIN REPEAT DOMAIN 44"/>
    <property type="match status" value="1"/>
</dbReference>
<feature type="repeat" description="ANK" evidence="1">
    <location>
        <begin position="233"/>
        <end position="265"/>
    </location>
</feature>